<keyword evidence="14" id="KW-1185">Reference proteome</keyword>
<evidence type="ECO:0000256" key="7">
    <source>
        <dbReference type="ARBA" id="ARBA00022679"/>
    </source>
</evidence>
<dbReference type="EC" id="2.6.1.21" evidence="4 12"/>
<evidence type="ECO:0000256" key="1">
    <source>
        <dbReference type="ARBA" id="ARBA00001933"/>
    </source>
</evidence>
<evidence type="ECO:0000313" key="13">
    <source>
        <dbReference type="EMBL" id="WOV88550.1"/>
    </source>
</evidence>
<dbReference type="InterPro" id="IPR043132">
    <property type="entry name" value="BCAT-like_C"/>
</dbReference>
<evidence type="ECO:0000256" key="10">
    <source>
        <dbReference type="RuleBase" id="RU004106"/>
    </source>
</evidence>
<evidence type="ECO:0000256" key="8">
    <source>
        <dbReference type="ARBA" id="ARBA00022898"/>
    </source>
</evidence>
<dbReference type="PANTHER" id="PTHR42743:SF10">
    <property type="entry name" value="D-ALANINE AMINOTRANSFERASE"/>
    <property type="match status" value="1"/>
</dbReference>
<comment type="function">
    <text evidence="12">Acts on the D-isomers of alanine, leucine, aspartate, glutamate, aminobutyrate, norvaline and asparagine. The enzyme transfers an amino group from a substrate D-amino acid to the pyridoxal phosphate cofactor to form pyridoxamine and an alpha-keto acid in the first half-reaction.</text>
</comment>
<evidence type="ECO:0000256" key="5">
    <source>
        <dbReference type="ARBA" id="ARBA00021779"/>
    </source>
</evidence>
<dbReference type="InterPro" id="IPR043131">
    <property type="entry name" value="BCAT-like_N"/>
</dbReference>
<dbReference type="NCBIfam" id="TIGR01121">
    <property type="entry name" value="D_amino_aminoT"/>
    <property type="match status" value="1"/>
</dbReference>
<comment type="catalytic activity">
    <reaction evidence="9 12">
        <text>D-alanine + 2-oxoglutarate = D-glutamate + pyruvate</text>
        <dbReference type="Rhea" id="RHEA:15869"/>
        <dbReference type="ChEBI" id="CHEBI:15361"/>
        <dbReference type="ChEBI" id="CHEBI:16810"/>
        <dbReference type="ChEBI" id="CHEBI:29986"/>
        <dbReference type="ChEBI" id="CHEBI:57416"/>
        <dbReference type="EC" id="2.6.1.21"/>
    </reaction>
</comment>
<evidence type="ECO:0000256" key="6">
    <source>
        <dbReference type="ARBA" id="ARBA00022576"/>
    </source>
</evidence>
<reference evidence="13 14" key="1">
    <citation type="submission" date="2023-06" db="EMBL/GenBank/DDBJ databases">
        <title>Sporosarcina sp. nov., isolated from Korean tranditional fermented seafood 'Jeotgal'.</title>
        <authorList>
            <person name="Yang A.I."/>
            <person name="Shin N.-R."/>
        </authorList>
    </citation>
    <scope>NUCLEOTIDE SEQUENCE [LARGE SCALE GENOMIC DNA]</scope>
    <source>
        <strain evidence="13 14">T2O-4</strain>
    </source>
</reference>
<dbReference type="PROSITE" id="PS00770">
    <property type="entry name" value="AA_TRANSFER_CLASS_4"/>
    <property type="match status" value="1"/>
</dbReference>
<dbReference type="InterPro" id="IPR005784">
    <property type="entry name" value="D_amino_transT"/>
</dbReference>
<dbReference type="NCBIfam" id="NF005209">
    <property type="entry name" value="PRK06680.1"/>
    <property type="match status" value="1"/>
</dbReference>
<comment type="cofactor">
    <cofactor evidence="1 11">
        <name>pyridoxal 5'-phosphate</name>
        <dbReference type="ChEBI" id="CHEBI:597326"/>
    </cofactor>
</comment>
<proteinExistence type="inferred from homology"/>
<evidence type="ECO:0000313" key="14">
    <source>
        <dbReference type="Proteomes" id="UP001303902"/>
    </source>
</evidence>
<evidence type="ECO:0000256" key="3">
    <source>
        <dbReference type="ARBA" id="ARBA00011738"/>
    </source>
</evidence>
<keyword evidence="7 13" id="KW-0808">Transferase</keyword>
<organism evidence="13 14">
    <name type="scientific">Sporosarcina oncorhynchi</name>
    <dbReference type="NCBI Taxonomy" id="3056444"/>
    <lineage>
        <taxon>Bacteria</taxon>
        <taxon>Bacillati</taxon>
        <taxon>Bacillota</taxon>
        <taxon>Bacilli</taxon>
        <taxon>Bacillales</taxon>
        <taxon>Caryophanaceae</taxon>
        <taxon>Sporosarcina</taxon>
    </lineage>
</organism>
<dbReference type="RefSeq" id="WP_317969732.1">
    <property type="nucleotide sequence ID" value="NZ_CP129118.1"/>
</dbReference>
<dbReference type="GO" id="GO:0047810">
    <property type="term" value="F:D-alanine-2-oxoglutarate aminotransferase activity"/>
    <property type="evidence" value="ECO:0007669"/>
    <property type="project" value="UniProtKB-EC"/>
</dbReference>
<evidence type="ECO:0000256" key="11">
    <source>
        <dbReference type="RuleBase" id="RU004516"/>
    </source>
</evidence>
<comment type="subunit">
    <text evidence="3">Homodimer.</text>
</comment>
<name>A0ABZ0L8T7_9BACL</name>
<dbReference type="Proteomes" id="UP001303902">
    <property type="component" value="Chromosome"/>
</dbReference>
<evidence type="ECO:0000256" key="4">
    <source>
        <dbReference type="ARBA" id="ARBA00012874"/>
    </source>
</evidence>
<sequence length="285" mass="31577">MTIYFIDGQFTEKDGVKISIDDRGYYFGDGVYEVIKVYNGELYTAEEHMTRLFQSASKIKLAIPHTERQLIEIAEELVKKNEIDTGHVYMQVTRGATQRLHHFPETNVSPVVTAYAILNPRPLTNLKDGVATKTVDDIRWLRCDIKSLNLLGNVMAKQEAHEAECAEAIFVRDGIVMEGSSSNMFGVKGGVVYTHPATNLILNGITRRVVMQLCADLGIQVEEKEFTTEEAFEMDEFIMTSTTAEVTPVISIDGKQIGSGAPGPITMKLQEAFAKQLPLAVIGKG</sequence>
<dbReference type="InterPro" id="IPR036038">
    <property type="entry name" value="Aminotransferase-like"/>
</dbReference>
<dbReference type="SUPFAM" id="SSF56752">
    <property type="entry name" value="D-aminoacid aminotransferase-like PLP-dependent enzymes"/>
    <property type="match status" value="1"/>
</dbReference>
<protein>
    <recommendedName>
        <fullName evidence="5 12">D-alanine aminotransferase</fullName>
        <ecNumber evidence="4 12">2.6.1.21</ecNumber>
    </recommendedName>
</protein>
<gene>
    <name evidence="13" type="primary">dat</name>
    <name evidence="13" type="ORF">QWT69_05395</name>
</gene>
<dbReference type="Gene3D" id="3.30.470.10">
    <property type="match status" value="1"/>
</dbReference>
<keyword evidence="8 11" id="KW-0663">Pyridoxal phosphate</keyword>
<keyword evidence="6 13" id="KW-0032">Aminotransferase</keyword>
<evidence type="ECO:0000256" key="9">
    <source>
        <dbReference type="ARBA" id="ARBA00047911"/>
    </source>
</evidence>
<dbReference type="CDD" id="cd01558">
    <property type="entry name" value="D-AAT_like"/>
    <property type="match status" value="1"/>
</dbReference>
<accession>A0ABZ0L8T7</accession>
<dbReference type="EMBL" id="CP129118">
    <property type="protein sequence ID" value="WOV88550.1"/>
    <property type="molecule type" value="Genomic_DNA"/>
</dbReference>
<dbReference type="InterPro" id="IPR018300">
    <property type="entry name" value="Aminotrans_IV_CS"/>
</dbReference>
<dbReference type="InterPro" id="IPR050571">
    <property type="entry name" value="Class-IV_PLP-Dep_Aminotrnsfr"/>
</dbReference>
<dbReference type="InterPro" id="IPR001544">
    <property type="entry name" value="Aminotrans_IV"/>
</dbReference>
<evidence type="ECO:0000256" key="12">
    <source>
        <dbReference type="RuleBase" id="RU004520"/>
    </source>
</evidence>
<dbReference type="PANTHER" id="PTHR42743">
    <property type="entry name" value="AMINO-ACID AMINOTRANSFERASE"/>
    <property type="match status" value="1"/>
</dbReference>
<evidence type="ECO:0000256" key="2">
    <source>
        <dbReference type="ARBA" id="ARBA00009320"/>
    </source>
</evidence>
<dbReference type="Gene3D" id="3.20.10.10">
    <property type="entry name" value="D-amino Acid Aminotransferase, subunit A, domain 2"/>
    <property type="match status" value="1"/>
</dbReference>
<dbReference type="Pfam" id="PF01063">
    <property type="entry name" value="Aminotran_4"/>
    <property type="match status" value="1"/>
</dbReference>
<comment type="similarity">
    <text evidence="2 10">Belongs to the class-IV pyridoxal-phosphate-dependent aminotransferase family.</text>
</comment>